<dbReference type="PANTHER" id="PTHR33121:SF79">
    <property type="entry name" value="CYCLIC DI-GMP PHOSPHODIESTERASE PDED-RELATED"/>
    <property type="match status" value="1"/>
</dbReference>
<name>A0ABT8DRQ6_9BURK</name>
<dbReference type="RefSeq" id="WP_290357140.1">
    <property type="nucleotide sequence ID" value="NZ_JAUHHC010000001.1"/>
</dbReference>
<protein>
    <submittedName>
        <fullName evidence="5">EAL domain-containing protein</fullName>
    </submittedName>
</protein>
<evidence type="ECO:0000259" key="2">
    <source>
        <dbReference type="PROSITE" id="PS50883"/>
    </source>
</evidence>
<proteinExistence type="predicted"/>
<dbReference type="Gene3D" id="3.20.20.450">
    <property type="entry name" value="EAL domain"/>
    <property type="match status" value="1"/>
</dbReference>
<dbReference type="Gene3D" id="3.30.70.270">
    <property type="match status" value="1"/>
</dbReference>
<dbReference type="SMART" id="SM00052">
    <property type="entry name" value="EAL"/>
    <property type="match status" value="1"/>
</dbReference>
<dbReference type="SUPFAM" id="SSF141868">
    <property type="entry name" value="EAL domain-like"/>
    <property type="match status" value="1"/>
</dbReference>
<gene>
    <name evidence="5" type="ORF">QWJ38_00845</name>
</gene>
<dbReference type="SUPFAM" id="SSF55073">
    <property type="entry name" value="Nucleotide cyclase"/>
    <property type="match status" value="1"/>
</dbReference>
<dbReference type="CDD" id="cd06225">
    <property type="entry name" value="HAMP"/>
    <property type="match status" value="1"/>
</dbReference>
<dbReference type="PANTHER" id="PTHR33121">
    <property type="entry name" value="CYCLIC DI-GMP PHOSPHODIESTERASE PDEF"/>
    <property type="match status" value="1"/>
</dbReference>
<reference evidence="5 6" key="1">
    <citation type="submission" date="2023-06" db="EMBL/GenBank/DDBJ databases">
        <title>Pelomonas sp. PFR6 16S ribosomal RNA gene Genome sequencing and assembly.</title>
        <authorList>
            <person name="Woo H."/>
        </authorList>
    </citation>
    <scope>NUCLEOTIDE SEQUENCE [LARGE SCALE GENOMIC DNA]</scope>
    <source>
        <strain evidence="5 6">PFR6</strain>
    </source>
</reference>
<dbReference type="InterPro" id="IPR003660">
    <property type="entry name" value="HAMP_dom"/>
</dbReference>
<dbReference type="NCBIfam" id="TIGR00254">
    <property type="entry name" value="GGDEF"/>
    <property type="match status" value="1"/>
</dbReference>
<evidence type="ECO:0000313" key="6">
    <source>
        <dbReference type="Proteomes" id="UP001228044"/>
    </source>
</evidence>
<dbReference type="InterPro" id="IPR000160">
    <property type="entry name" value="GGDEF_dom"/>
</dbReference>
<dbReference type="PROSITE" id="PS50883">
    <property type="entry name" value="EAL"/>
    <property type="match status" value="1"/>
</dbReference>
<dbReference type="PROSITE" id="PS50885">
    <property type="entry name" value="HAMP"/>
    <property type="match status" value="1"/>
</dbReference>
<dbReference type="Gene3D" id="6.10.340.10">
    <property type="match status" value="1"/>
</dbReference>
<dbReference type="InterPro" id="IPR029787">
    <property type="entry name" value="Nucleotide_cyclase"/>
</dbReference>
<evidence type="ECO:0000313" key="5">
    <source>
        <dbReference type="EMBL" id="MDN3918811.1"/>
    </source>
</evidence>
<dbReference type="SMART" id="SM00267">
    <property type="entry name" value="GGDEF"/>
    <property type="match status" value="1"/>
</dbReference>
<dbReference type="InterPro" id="IPR029150">
    <property type="entry name" value="dCache_3"/>
</dbReference>
<keyword evidence="1" id="KW-0812">Transmembrane</keyword>
<accession>A0ABT8DRQ6</accession>
<keyword evidence="6" id="KW-1185">Reference proteome</keyword>
<evidence type="ECO:0000259" key="3">
    <source>
        <dbReference type="PROSITE" id="PS50885"/>
    </source>
</evidence>
<dbReference type="Proteomes" id="UP001228044">
    <property type="component" value="Unassembled WGS sequence"/>
</dbReference>
<dbReference type="CDD" id="cd01949">
    <property type="entry name" value="GGDEF"/>
    <property type="match status" value="1"/>
</dbReference>
<dbReference type="SMART" id="SM00304">
    <property type="entry name" value="HAMP"/>
    <property type="match status" value="1"/>
</dbReference>
<evidence type="ECO:0000259" key="4">
    <source>
        <dbReference type="PROSITE" id="PS50887"/>
    </source>
</evidence>
<comment type="caution">
    <text evidence="5">The sequence shown here is derived from an EMBL/GenBank/DDBJ whole genome shotgun (WGS) entry which is preliminary data.</text>
</comment>
<dbReference type="Pfam" id="PF14827">
    <property type="entry name" value="dCache_3"/>
    <property type="match status" value="1"/>
</dbReference>
<feature type="domain" description="EAL" evidence="2">
    <location>
        <begin position="537"/>
        <end position="790"/>
    </location>
</feature>
<dbReference type="Pfam" id="PF00672">
    <property type="entry name" value="HAMP"/>
    <property type="match status" value="1"/>
</dbReference>
<feature type="domain" description="HAMP" evidence="3">
    <location>
        <begin position="309"/>
        <end position="361"/>
    </location>
</feature>
<dbReference type="EMBL" id="JAUHHC010000001">
    <property type="protein sequence ID" value="MDN3918811.1"/>
    <property type="molecule type" value="Genomic_DNA"/>
</dbReference>
<dbReference type="InterPro" id="IPR035919">
    <property type="entry name" value="EAL_sf"/>
</dbReference>
<feature type="transmembrane region" description="Helical" evidence="1">
    <location>
        <begin position="287"/>
        <end position="308"/>
    </location>
</feature>
<sequence>MRLPSFLNLRRLEGRIVGLFLALLLAVQLASFAFIRSSIERNADTAIAAELKTGERVFRRLLVQEAEKRSDSAALLAQDYGFKRAIGLALAQADTETVETIKDALANQGQRIGASVVAYFDTRLKLVASTRDDAGRFAELLKQKTAAGADPRQGDDDVQLALLDGRAYQVVAVPVHTPAPAGWILMGFALDGAALKDLRSLSELQGVVVVRNDGRHWTPLVSSIEREEAALLSAQIPTASGLFPADVGGEQWRGRLAPLEREQQYRLGVVLLRSFDAAIAPYRSLQLILLALTVVGALVFALLSVLLARRISGPIRALSESAERLGRGDYDTPILSTARDEVGELARAFELMRQGIRTQTAKAERLAYWDELTGLPNRARFRTALEQQLASRRPFAVLMLNLDRFKHVNDVLGHDFGDALLQGVGLRLQQLGAAHPAHATQLARVGGDQFALALDGAGESAALAMAAAILQDFVRPLRIGSHTVDLSAGIGIALHPRDGADAMQLLSRAELAMHAAKQRQCGSLAYNAQLDAASPASLSLLSDLRRAIDDQELRLYLQPKVELKSGRVISAEALVRWQHPSGGLVPPAQFIPFAEQTGFIRELTQWVIAEAARAWRAAADAGINLPLSINLSTRDLMDQELPGKIAALIAEFEVAPGALCLEITETAIMLDQQRARSTLQQLSSMGFKLSIDDFGTGHSSLAYLKDLPVDELKIDMSFVKAMASSRADRRIVRSTIELAHNLDLSVVAEGIETAEAWQLLAKYGCDEGQGFFVSRPMPHAQFVAWLAGWQPPALGEALPDTAFSELG</sequence>
<dbReference type="InterPro" id="IPR043128">
    <property type="entry name" value="Rev_trsase/Diguanyl_cyclase"/>
</dbReference>
<keyword evidence="1" id="KW-0472">Membrane</keyword>
<dbReference type="Pfam" id="PF00990">
    <property type="entry name" value="GGDEF"/>
    <property type="match status" value="1"/>
</dbReference>
<dbReference type="InterPro" id="IPR050706">
    <property type="entry name" value="Cyclic-di-GMP_PDE-like"/>
</dbReference>
<keyword evidence="1" id="KW-1133">Transmembrane helix</keyword>
<evidence type="ECO:0000256" key="1">
    <source>
        <dbReference type="SAM" id="Phobius"/>
    </source>
</evidence>
<dbReference type="Pfam" id="PF00563">
    <property type="entry name" value="EAL"/>
    <property type="match status" value="1"/>
</dbReference>
<dbReference type="SUPFAM" id="SSF158472">
    <property type="entry name" value="HAMP domain-like"/>
    <property type="match status" value="1"/>
</dbReference>
<organism evidence="5 6">
    <name type="scientific">Roseateles violae</name>
    <dbReference type="NCBI Taxonomy" id="3058042"/>
    <lineage>
        <taxon>Bacteria</taxon>
        <taxon>Pseudomonadati</taxon>
        <taxon>Pseudomonadota</taxon>
        <taxon>Betaproteobacteria</taxon>
        <taxon>Burkholderiales</taxon>
        <taxon>Sphaerotilaceae</taxon>
        <taxon>Roseateles</taxon>
    </lineage>
</organism>
<dbReference type="PROSITE" id="PS50887">
    <property type="entry name" value="GGDEF"/>
    <property type="match status" value="1"/>
</dbReference>
<feature type="domain" description="GGDEF" evidence="4">
    <location>
        <begin position="393"/>
        <end position="531"/>
    </location>
</feature>
<dbReference type="InterPro" id="IPR001633">
    <property type="entry name" value="EAL_dom"/>
</dbReference>
<dbReference type="CDD" id="cd01948">
    <property type="entry name" value="EAL"/>
    <property type="match status" value="1"/>
</dbReference>